<dbReference type="OrthoDB" id="7030738at2"/>
<dbReference type="RefSeq" id="WP_086114271.1">
    <property type="nucleotide sequence ID" value="NZ_CAWNHF010000195.1"/>
</dbReference>
<dbReference type="Gene3D" id="1.20.120.330">
    <property type="entry name" value="Nucleotidyltransferases domain 2"/>
    <property type="match status" value="1"/>
</dbReference>
<name>A0A1Y2S8V7_9GAMM</name>
<evidence type="ECO:0000313" key="1">
    <source>
        <dbReference type="EMBL" id="OTA14324.1"/>
    </source>
</evidence>
<dbReference type="AlphaFoldDB" id="A0A1Y2S8V7"/>
<dbReference type="Proteomes" id="UP000194204">
    <property type="component" value="Unassembled WGS sequence"/>
</dbReference>
<protein>
    <recommendedName>
        <fullName evidence="3">HEPN domain-containing protein</fullName>
    </recommendedName>
</protein>
<keyword evidence="2" id="KW-1185">Reference proteome</keyword>
<sequence>MSITCQDLLNFAEDCSSRNDEVGYRNAISRAYYAAYHNVYPAMQGGPKDNHQGLIDYLKTDSWKGNEIYNKTDLIALGYMLQSLKDNRILSDYKLSHDMNETDARMAIATSKKVFEKITEMTKSKIA</sequence>
<dbReference type="EMBL" id="MUBK01000085">
    <property type="protein sequence ID" value="OTA14324.1"/>
    <property type="molecule type" value="Genomic_DNA"/>
</dbReference>
<reference evidence="1 2" key="1">
    <citation type="submission" date="2017-01" db="EMBL/GenBank/DDBJ databases">
        <title>Deconstructing symbiosis and pathogenesis requirements using a combined genomic-metabolomic approach.</title>
        <authorList>
            <person name="Tobias N.J."/>
            <person name="Wolff H."/>
            <person name="Djahanschiri B."/>
            <person name="Ebersberger I."/>
            <person name="Bode H.B."/>
        </authorList>
    </citation>
    <scope>NUCLEOTIDE SEQUENCE [LARGE SCALE GENOMIC DNA]</scope>
    <source>
        <strain evidence="1 2">DSM 4764</strain>
    </source>
</reference>
<organism evidence="1 2">
    <name type="scientific">Xenorhabdus beddingii</name>
    <dbReference type="NCBI Taxonomy" id="40578"/>
    <lineage>
        <taxon>Bacteria</taxon>
        <taxon>Pseudomonadati</taxon>
        <taxon>Pseudomonadota</taxon>
        <taxon>Gammaproteobacteria</taxon>
        <taxon>Enterobacterales</taxon>
        <taxon>Morganellaceae</taxon>
        <taxon>Xenorhabdus</taxon>
    </lineage>
</organism>
<accession>A0A1Y2S8V7</accession>
<evidence type="ECO:0008006" key="3">
    <source>
        <dbReference type="Google" id="ProtNLM"/>
    </source>
</evidence>
<proteinExistence type="predicted"/>
<evidence type="ECO:0000313" key="2">
    <source>
        <dbReference type="Proteomes" id="UP000194204"/>
    </source>
</evidence>
<gene>
    <name evidence="1" type="ORF">Xbed_03692</name>
</gene>
<comment type="caution">
    <text evidence="1">The sequence shown here is derived from an EMBL/GenBank/DDBJ whole genome shotgun (WGS) entry which is preliminary data.</text>
</comment>